<dbReference type="Proteomes" id="UP001172155">
    <property type="component" value="Unassembled WGS sequence"/>
</dbReference>
<organism evidence="1 2">
    <name type="scientific">Schizothecium vesticola</name>
    <dbReference type="NCBI Taxonomy" id="314040"/>
    <lineage>
        <taxon>Eukaryota</taxon>
        <taxon>Fungi</taxon>
        <taxon>Dikarya</taxon>
        <taxon>Ascomycota</taxon>
        <taxon>Pezizomycotina</taxon>
        <taxon>Sordariomycetes</taxon>
        <taxon>Sordariomycetidae</taxon>
        <taxon>Sordariales</taxon>
        <taxon>Schizotheciaceae</taxon>
        <taxon>Schizothecium</taxon>
    </lineage>
</organism>
<keyword evidence="2" id="KW-1185">Reference proteome</keyword>
<sequence length="73" mass="7805">MMMVGVMSRGVGMVVPLTGPILNWLAGAGNGLLAHWPLSPSVEEADVRTLEKHLGSSWTKDGCSNCQCMEYPS</sequence>
<proteinExistence type="predicted"/>
<dbReference type="EMBL" id="JAUKUD010000004">
    <property type="protein sequence ID" value="KAK0745981.1"/>
    <property type="molecule type" value="Genomic_DNA"/>
</dbReference>
<reference evidence="1" key="1">
    <citation type="submission" date="2023-06" db="EMBL/GenBank/DDBJ databases">
        <title>Genome-scale phylogeny and comparative genomics of the fungal order Sordariales.</title>
        <authorList>
            <consortium name="Lawrence Berkeley National Laboratory"/>
            <person name="Hensen N."/>
            <person name="Bonometti L."/>
            <person name="Westerberg I."/>
            <person name="Brannstrom I.O."/>
            <person name="Guillou S."/>
            <person name="Cros-Aarteil S."/>
            <person name="Calhoun S."/>
            <person name="Haridas S."/>
            <person name="Kuo A."/>
            <person name="Mondo S."/>
            <person name="Pangilinan J."/>
            <person name="Riley R."/>
            <person name="LaButti K."/>
            <person name="Andreopoulos B."/>
            <person name="Lipzen A."/>
            <person name="Chen C."/>
            <person name="Yanf M."/>
            <person name="Daum C."/>
            <person name="Ng V."/>
            <person name="Clum A."/>
            <person name="Steindorff A."/>
            <person name="Ohm R."/>
            <person name="Martin F."/>
            <person name="Silar P."/>
            <person name="Natvig D."/>
            <person name="Lalanne C."/>
            <person name="Gautier V."/>
            <person name="Ament-velasquez S.L."/>
            <person name="Kruys A."/>
            <person name="Hutchinson M.I."/>
            <person name="Powell A.J."/>
            <person name="Barry K."/>
            <person name="Miller A.N."/>
            <person name="Grigoriev I.V."/>
            <person name="Debuchy R."/>
            <person name="Gladieux P."/>
            <person name="Thoren M.H."/>
            <person name="Johannesson H."/>
        </authorList>
    </citation>
    <scope>NUCLEOTIDE SEQUENCE</scope>
    <source>
        <strain evidence="1">SMH3187-1</strain>
    </source>
</reference>
<accession>A0AA40K4V0</accession>
<evidence type="ECO:0000313" key="1">
    <source>
        <dbReference type="EMBL" id="KAK0745981.1"/>
    </source>
</evidence>
<name>A0AA40K4V0_9PEZI</name>
<comment type="caution">
    <text evidence="1">The sequence shown here is derived from an EMBL/GenBank/DDBJ whole genome shotgun (WGS) entry which is preliminary data.</text>
</comment>
<gene>
    <name evidence="1" type="ORF">B0T18DRAFT_410576</name>
</gene>
<dbReference type="AlphaFoldDB" id="A0AA40K4V0"/>
<evidence type="ECO:0000313" key="2">
    <source>
        <dbReference type="Proteomes" id="UP001172155"/>
    </source>
</evidence>
<protein>
    <submittedName>
        <fullName evidence="1">Uncharacterized protein</fullName>
    </submittedName>
</protein>